<dbReference type="Proteomes" id="UP000198623">
    <property type="component" value="Unassembled WGS sequence"/>
</dbReference>
<proteinExistence type="predicted"/>
<protein>
    <submittedName>
        <fullName evidence="2">TniQ protein</fullName>
    </submittedName>
</protein>
<dbReference type="InterPro" id="IPR009492">
    <property type="entry name" value="TniQ"/>
</dbReference>
<sequence length="327" mass="37561">MPEESLQSYLFRLARANGYGYYALTILISNAAPLRSFKLDDRIKIKELLLEYTDHGAVLSLFDPWAWADTYRGLFDFSRIKLCPKCYHETNVLHASWSFRYHLLCAEHRGYLIDRCSQCNCKFTNESLLSGKCEGCGKKIGEMNFESVDGLLFHELIYQGGRSSSTQEEYLVQLALYTKTLEPYLWLLGDNVAKYWNSRRHSEIPKLAGILNDVILLHMERSRVSDAIVDYLKINTERESISAATIKLNRFLTSGEFEDFTIVFKEELLRRCDELAGIKVPLTWIKKVYGLTEEDLVGANVHRRQRGLAIDCKDLEQVVSRNLAACG</sequence>
<organism evidence="2 3">
    <name type="scientific">Neptunomonas qingdaonensis</name>
    <dbReference type="NCBI Taxonomy" id="1045558"/>
    <lineage>
        <taxon>Bacteria</taxon>
        <taxon>Pseudomonadati</taxon>
        <taxon>Pseudomonadota</taxon>
        <taxon>Gammaproteobacteria</taxon>
        <taxon>Oceanospirillales</taxon>
        <taxon>Oceanospirillaceae</taxon>
        <taxon>Neptunomonas</taxon>
    </lineage>
</organism>
<dbReference type="EMBL" id="FOOU01000001">
    <property type="protein sequence ID" value="SFF89687.1"/>
    <property type="molecule type" value="Genomic_DNA"/>
</dbReference>
<dbReference type="STRING" id="1045558.SAMN05216175_101584"/>
<accession>A0A1I2MJF3</accession>
<name>A0A1I2MJF3_9GAMM</name>
<keyword evidence="3" id="KW-1185">Reference proteome</keyword>
<dbReference type="Pfam" id="PF06527">
    <property type="entry name" value="TniQ"/>
    <property type="match status" value="1"/>
</dbReference>
<evidence type="ECO:0000259" key="1">
    <source>
        <dbReference type="Pfam" id="PF06527"/>
    </source>
</evidence>
<reference evidence="3" key="1">
    <citation type="submission" date="2016-10" db="EMBL/GenBank/DDBJ databases">
        <authorList>
            <person name="Varghese N."/>
            <person name="Submissions S."/>
        </authorList>
    </citation>
    <scope>NUCLEOTIDE SEQUENCE [LARGE SCALE GENOMIC DNA]</scope>
    <source>
        <strain evidence="3">CGMCC 1.10971</strain>
    </source>
</reference>
<dbReference type="AlphaFoldDB" id="A0A1I2MJF3"/>
<feature type="domain" description="TniQ" evidence="1">
    <location>
        <begin position="2"/>
        <end position="109"/>
    </location>
</feature>
<evidence type="ECO:0000313" key="2">
    <source>
        <dbReference type="EMBL" id="SFF89687.1"/>
    </source>
</evidence>
<evidence type="ECO:0000313" key="3">
    <source>
        <dbReference type="Proteomes" id="UP000198623"/>
    </source>
</evidence>
<gene>
    <name evidence="2" type="ORF">SAMN05216175_101584</name>
</gene>